<protein>
    <submittedName>
        <fullName evidence="2">Uncharacterized protein</fullName>
    </submittedName>
</protein>
<sequence length="74" mass="8138">MVRNSGTASQTMQRRRQPLRSLLGAGQQGSGCWRRDRACLKQRSLHLGKGSPLTSCQMRKMAALGGIWLDCAAH</sequence>
<feature type="region of interest" description="Disordered" evidence="1">
    <location>
        <begin position="1"/>
        <end position="31"/>
    </location>
</feature>
<dbReference type="Proteomes" id="UP001311232">
    <property type="component" value="Unassembled WGS sequence"/>
</dbReference>
<evidence type="ECO:0000313" key="3">
    <source>
        <dbReference type="Proteomes" id="UP001311232"/>
    </source>
</evidence>
<evidence type="ECO:0000256" key="1">
    <source>
        <dbReference type="SAM" id="MobiDB-lite"/>
    </source>
</evidence>
<feature type="compositionally biased region" description="Polar residues" evidence="1">
    <location>
        <begin position="1"/>
        <end position="12"/>
    </location>
</feature>
<dbReference type="AlphaFoldDB" id="A0AAV9RB84"/>
<evidence type="ECO:0000313" key="2">
    <source>
        <dbReference type="EMBL" id="KAK5606258.1"/>
    </source>
</evidence>
<dbReference type="EMBL" id="JAHHUM010002092">
    <property type="protein sequence ID" value="KAK5606258.1"/>
    <property type="molecule type" value="Genomic_DNA"/>
</dbReference>
<gene>
    <name evidence="2" type="ORF">CRENBAI_024403</name>
</gene>
<reference evidence="2 3" key="1">
    <citation type="submission" date="2021-06" db="EMBL/GenBank/DDBJ databases">
        <authorList>
            <person name="Palmer J.M."/>
        </authorList>
    </citation>
    <scope>NUCLEOTIDE SEQUENCE [LARGE SCALE GENOMIC DNA]</scope>
    <source>
        <strain evidence="2 3">MEX-2019</strain>
        <tissue evidence="2">Muscle</tissue>
    </source>
</reference>
<organism evidence="2 3">
    <name type="scientific">Crenichthys baileyi</name>
    <name type="common">White River springfish</name>
    <dbReference type="NCBI Taxonomy" id="28760"/>
    <lineage>
        <taxon>Eukaryota</taxon>
        <taxon>Metazoa</taxon>
        <taxon>Chordata</taxon>
        <taxon>Craniata</taxon>
        <taxon>Vertebrata</taxon>
        <taxon>Euteleostomi</taxon>
        <taxon>Actinopterygii</taxon>
        <taxon>Neopterygii</taxon>
        <taxon>Teleostei</taxon>
        <taxon>Neoteleostei</taxon>
        <taxon>Acanthomorphata</taxon>
        <taxon>Ovalentaria</taxon>
        <taxon>Atherinomorphae</taxon>
        <taxon>Cyprinodontiformes</taxon>
        <taxon>Goodeidae</taxon>
        <taxon>Crenichthys</taxon>
    </lineage>
</organism>
<proteinExistence type="predicted"/>
<name>A0AAV9RB84_9TELE</name>
<keyword evidence="3" id="KW-1185">Reference proteome</keyword>
<comment type="caution">
    <text evidence="2">The sequence shown here is derived from an EMBL/GenBank/DDBJ whole genome shotgun (WGS) entry which is preliminary data.</text>
</comment>
<accession>A0AAV9RB84</accession>